<keyword evidence="2" id="KW-0233">DNA recombination</keyword>
<dbReference type="PROSITE" id="PS51900">
    <property type="entry name" value="CB"/>
    <property type="match status" value="1"/>
</dbReference>
<dbReference type="InterPro" id="IPR013762">
    <property type="entry name" value="Integrase-like_cat_sf"/>
</dbReference>
<dbReference type="InterPro" id="IPR010998">
    <property type="entry name" value="Integrase_recombinase_N"/>
</dbReference>
<evidence type="ECO:0000259" key="4">
    <source>
        <dbReference type="PROSITE" id="PS51898"/>
    </source>
</evidence>
<evidence type="ECO:0000313" key="7">
    <source>
        <dbReference type="Proteomes" id="UP000719500"/>
    </source>
</evidence>
<evidence type="ECO:0000256" key="1">
    <source>
        <dbReference type="ARBA" id="ARBA00023125"/>
    </source>
</evidence>
<sequence length="277" mass="31207">MKAFKSTPTKAATALDQPARITTESVRAYLADLSARGRSVATVRGYASRLRTLWEDLPPDKLVRRETLVDWQNKLLDRGYSPGSVNIHLSAANGLLEYMGRRDLQLVGQLDAVPEIQPELTRTEYLRLLQTARTLERERIYLMVKVFALTGIRVGELPLLTAEAVETGWLSVSGEQRPIPGCLRRELLDYIARNGIRSGPVFVSRNGRSLQRTQVTAEIQSLSRDARVEAAKCTPRGLQRLYRATQAEIENDIRLLTARSYEQMLNTEQLAVGWENT</sequence>
<gene>
    <name evidence="6" type="ORF">H9X91_08505</name>
</gene>
<evidence type="ECO:0000256" key="3">
    <source>
        <dbReference type="PROSITE-ProRule" id="PRU01248"/>
    </source>
</evidence>
<protein>
    <submittedName>
        <fullName evidence="6">Site-specific integrase</fullName>
    </submittedName>
</protein>
<dbReference type="EMBL" id="JACSNX010000011">
    <property type="protein sequence ID" value="MBM6851472.1"/>
    <property type="molecule type" value="Genomic_DNA"/>
</dbReference>
<organism evidence="6 7">
    <name type="scientific">Oscillibacter valericigenes</name>
    <dbReference type="NCBI Taxonomy" id="351091"/>
    <lineage>
        <taxon>Bacteria</taxon>
        <taxon>Bacillati</taxon>
        <taxon>Bacillota</taxon>
        <taxon>Clostridia</taxon>
        <taxon>Eubacteriales</taxon>
        <taxon>Oscillospiraceae</taxon>
        <taxon>Oscillibacter</taxon>
    </lineage>
</organism>
<keyword evidence="7" id="KW-1185">Reference proteome</keyword>
<feature type="domain" description="Tyr recombinase" evidence="4">
    <location>
        <begin position="115"/>
        <end position="277"/>
    </location>
</feature>
<dbReference type="RefSeq" id="WP_204804311.1">
    <property type="nucleotide sequence ID" value="NZ_JACSNS010000021.1"/>
</dbReference>
<name>A0ABS2FX53_9FIRM</name>
<evidence type="ECO:0000256" key="2">
    <source>
        <dbReference type="ARBA" id="ARBA00023172"/>
    </source>
</evidence>
<dbReference type="Gene3D" id="1.10.443.10">
    <property type="entry name" value="Intergrase catalytic core"/>
    <property type="match status" value="1"/>
</dbReference>
<proteinExistence type="predicted"/>
<accession>A0ABS2FX53</accession>
<comment type="caution">
    <text evidence="6">The sequence shown here is derived from an EMBL/GenBank/DDBJ whole genome shotgun (WGS) entry which is preliminary data.</text>
</comment>
<evidence type="ECO:0000313" key="6">
    <source>
        <dbReference type="EMBL" id="MBM6851472.1"/>
    </source>
</evidence>
<evidence type="ECO:0000259" key="5">
    <source>
        <dbReference type="PROSITE" id="PS51900"/>
    </source>
</evidence>
<reference evidence="6 7" key="1">
    <citation type="journal article" date="2021" name="Sci. Rep.">
        <title>The distribution of antibiotic resistance genes in chicken gut microbiota commensals.</title>
        <authorList>
            <person name="Juricova H."/>
            <person name="Matiasovicova J."/>
            <person name="Kubasova T."/>
            <person name="Cejkova D."/>
            <person name="Rychlik I."/>
        </authorList>
    </citation>
    <scope>NUCLEOTIDE SEQUENCE [LARGE SCALE GENOMIC DNA]</scope>
    <source>
        <strain evidence="6 7">An411</strain>
    </source>
</reference>
<dbReference type="Gene3D" id="1.10.150.130">
    <property type="match status" value="1"/>
</dbReference>
<dbReference type="InterPro" id="IPR044068">
    <property type="entry name" value="CB"/>
</dbReference>
<dbReference type="InterPro" id="IPR011010">
    <property type="entry name" value="DNA_brk_join_enz"/>
</dbReference>
<feature type="domain" description="Core-binding (CB)" evidence="5">
    <location>
        <begin position="20"/>
        <end position="100"/>
    </location>
</feature>
<dbReference type="PROSITE" id="PS51898">
    <property type="entry name" value="TYR_RECOMBINASE"/>
    <property type="match status" value="1"/>
</dbReference>
<dbReference type="SUPFAM" id="SSF56349">
    <property type="entry name" value="DNA breaking-rejoining enzymes"/>
    <property type="match status" value="1"/>
</dbReference>
<keyword evidence="1 3" id="KW-0238">DNA-binding</keyword>
<dbReference type="Proteomes" id="UP000719500">
    <property type="component" value="Unassembled WGS sequence"/>
</dbReference>
<dbReference type="InterPro" id="IPR002104">
    <property type="entry name" value="Integrase_catalytic"/>
</dbReference>